<keyword evidence="4" id="KW-0378">Hydrolase</keyword>
<evidence type="ECO:0000256" key="4">
    <source>
        <dbReference type="ARBA" id="ARBA00022801"/>
    </source>
</evidence>
<evidence type="ECO:0000259" key="9">
    <source>
        <dbReference type="PROSITE" id="PS50015"/>
    </source>
</evidence>
<comment type="similarity">
    <text evidence="1">Belongs to the peptidase A1 family.</text>
</comment>
<evidence type="ECO:0000313" key="12">
    <source>
        <dbReference type="Proteomes" id="UP001153076"/>
    </source>
</evidence>
<dbReference type="PRINTS" id="PR00792">
    <property type="entry name" value="PEPSIN"/>
</dbReference>
<keyword evidence="2" id="KW-0645">Protease</keyword>
<organism evidence="11 12">
    <name type="scientific">Carnegiea gigantea</name>
    <dbReference type="NCBI Taxonomy" id="171969"/>
    <lineage>
        <taxon>Eukaryota</taxon>
        <taxon>Viridiplantae</taxon>
        <taxon>Streptophyta</taxon>
        <taxon>Embryophyta</taxon>
        <taxon>Tracheophyta</taxon>
        <taxon>Spermatophyta</taxon>
        <taxon>Magnoliopsida</taxon>
        <taxon>eudicotyledons</taxon>
        <taxon>Gunneridae</taxon>
        <taxon>Pentapetalae</taxon>
        <taxon>Caryophyllales</taxon>
        <taxon>Cactineae</taxon>
        <taxon>Cactaceae</taxon>
        <taxon>Cactoideae</taxon>
        <taxon>Echinocereeae</taxon>
        <taxon>Carnegiea</taxon>
    </lineage>
</organism>
<dbReference type="InterPro" id="IPR011001">
    <property type="entry name" value="Saposin-like"/>
</dbReference>
<dbReference type="PROSITE" id="PS51767">
    <property type="entry name" value="PEPTIDASE_A1"/>
    <property type="match status" value="1"/>
</dbReference>
<dbReference type="Proteomes" id="UP001153076">
    <property type="component" value="Unassembled WGS sequence"/>
</dbReference>
<dbReference type="GO" id="GO:0006508">
    <property type="term" value="P:proteolysis"/>
    <property type="evidence" value="ECO:0007669"/>
    <property type="project" value="UniProtKB-KW"/>
</dbReference>
<dbReference type="FunFam" id="2.40.70.10:FF:000002">
    <property type="entry name" value="Vacuolar aspartic proteinase"/>
    <property type="match status" value="1"/>
</dbReference>
<comment type="caution">
    <text evidence="11">The sequence shown here is derived from an EMBL/GenBank/DDBJ whole genome shotgun (WGS) entry which is preliminary data.</text>
</comment>
<keyword evidence="3" id="KW-0064">Aspartyl protease</keyword>
<dbReference type="Gene3D" id="2.40.70.10">
    <property type="entry name" value="Acid Proteases"/>
    <property type="match status" value="2"/>
</dbReference>
<feature type="domain" description="Peptidase A1" evidence="10">
    <location>
        <begin position="1"/>
        <end position="443"/>
    </location>
</feature>
<evidence type="ECO:0000256" key="5">
    <source>
        <dbReference type="ARBA" id="ARBA00023145"/>
    </source>
</evidence>
<keyword evidence="7" id="KW-0325">Glycoprotein</keyword>
<evidence type="ECO:0000256" key="3">
    <source>
        <dbReference type="ARBA" id="ARBA00022750"/>
    </source>
</evidence>
<dbReference type="InterPro" id="IPR001461">
    <property type="entry name" value="Aspartic_peptidase_A1"/>
</dbReference>
<keyword evidence="5" id="KW-0865">Zymogen</keyword>
<dbReference type="InterPro" id="IPR007856">
    <property type="entry name" value="SapB_1"/>
</dbReference>
<evidence type="ECO:0000256" key="8">
    <source>
        <dbReference type="PIRSR" id="PIRSR601461-2"/>
    </source>
</evidence>
<name>A0A9Q1QHG3_9CARY</name>
<dbReference type="SUPFAM" id="SSF47862">
    <property type="entry name" value="Saposin"/>
    <property type="match status" value="1"/>
</dbReference>
<dbReference type="InterPro" id="IPR021109">
    <property type="entry name" value="Peptidase_aspartic_dom_sf"/>
</dbReference>
<gene>
    <name evidence="11" type="ORF">Cgig2_011255</name>
</gene>
<dbReference type="InterPro" id="IPR033121">
    <property type="entry name" value="PEPTIDASE_A1"/>
</dbReference>
<keyword evidence="12" id="KW-1185">Reference proteome</keyword>
<dbReference type="Gene3D" id="1.10.225.10">
    <property type="entry name" value="Saposin-like"/>
    <property type="match status" value="1"/>
</dbReference>
<reference evidence="11" key="1">
    <citation type="submission" date="2022-04" db="EMBL/GenBank/DDBJ databases">
        <title>Carnegiea gigantea Genome sequencing and assembly v2.</title>
        <authorList>
            <person name="Copetti D."/>
            <person name="Sanderson M.J."/>
            <person name="Burquez A."/>
            <person name="Wojciechowski M.F."/>
        </authorList>
    </citation>
    <scope>NUCLEOTIDE SEQUENCE</scope>
    <source>
        <strain evidence="11">SGP5-SGP5p</strain>
        <tissue evidence="11">Aerial part</tissue>
    </source>
</reference>
<feature type="domain" description="Saposin B-type" evidence="9">
    <location>
        <begin position="316"/>
        <end position="357"/>
    </location>
</feature>
<protein>
    <submittedName>
        <fullName evidence="11">Uncharacterized protein</fullName>
    </submittedName>
</protein>
<dbReference type="Pfam" id="PF00026">
    <property type="entry name" value="Asp"/>
    <property type="match status" value="3"/>
</dbReference>
<dbReference type="SUPFAM" id="SSF50630">
    <property type="entry name" value="Acid proteases"/>
    <property type="match status" value="1"/>
</dbReference>
<accession>A0A9Q1QHG3</accession>
<dbReference type="InterPro" id="IPR008139">
    <property type="entry name" value="SaposinB_dom"/>
</dbReference>
<dbReference type="OrthoDB" id="771136at2759"/>
<evidence type="ECO:0000313" key="11">
    <source>
        <dbReference type="EMBL" id="KAJ8442332.1"/>
    </source>
</evidence>
<sequence>MVCSTEIVVLSIATLVKMVEVKALVIPLLLSFLLLPIALCTSSDGLLRVGLKKERNFIKTAGLLRCLDPKKGRSLVSSMPSTSPAHPVHTRRMPSSCWPVYLKCSHRRLLLFTMSHIVRIMHIVSYDHAGTSASIRYGTGAISGFFSEDNVKVGDLVVKHRQVVCIPGLASNQLSQATYVVFVFSVFIEATRERVSHSRLPSLMAYLDLGFKRYLLAMLFQYGAWYNMVEQELVKEPVFSFWLNRNAQDEEEGTVPVDVLPFADSGTSLLAGPTSSPKKLCSQIGLCTFDGAHGVSMGIESVVDRENSQKSSSGLHDGMCSACEMTVVWIQNQLRQNMTEDRIMNYINELCDRLPSPMGESSVDCSRLSSMPLVSFTIGGKEFELTPEEYILKVGAGPAAQCISGFTALDVPPPRGPIWILGDVFMGRYHTVFDFGQLRVGFAEAA</sequence>
<dbReference type="Pfam" id="PF05184">
    <property type="entry name" value="SapB_1"/>
    <property type="match status" value="1"/>
</dbReference>
<evidence type="ECO:0000256" key="1">
    <source>
        <dbReference type="ARBA" id="ARBA00007447"/>
    </source>
</evidence>
<dbReference type="PANTHER" id="PTHR47966:SF76">
    <property type="entry name" value="ASPARTIC PROTEINASE A1"/>
    <property type="match status" value="1"/>
</dbReference>
<dbReference type="GO" id="GO:0006629">
    <property type="term" value="P:lipid metabolic process"/>
    <property type="evidence" value="ECO:0007669"/>
    <property type="project" value="InterPro"/>
</dbReference>
<dbReference type="PANTHER" id="PTHR47966">
    <property type="entry name" value="BETA-SITE APP-CLEAVING ENZYME, ISOFORM A-RELATED"/>
    <property type="match status" value="1"/>
</dbReference>
<feature type="disulfide bond" evidence="8">
    <location>
        <begin position="365"/>
        <end position="402"/>
    </location>
</feature>
<dbReference type="PROSITE" id="PS50015">
    <property type="entry name" value="SAP_B"/>
    <property type="match status" value="1"/>
</dbReference>
<evidence type="ECO:0000256" key="7">
    <source>
        <dbReference type="ARBA" id="ARBA00023180"/>
    </source>
</evidence>
<keyword evidence="6 8" id="KW-1015">Disulfide bond</keyword>
<dbReference type="GO" id="GO:0004190">
    <property type="term" value="F:aspartic-type endopeptidase activity"/>
    <property type="evidence" value="ECO:0007669"/>
    <property type="project" value="UniProtKB-KW"/>
</dbReference>
<evidence type="ECO:0000256" key="2">
    <source>
        <dbReference type="ARBA" id="ARBA00022670"/>
    </source>
</evidence>
<evidence type="ECO:0000259" key="10">
    <source>
        <dbReference type="PROSITE" id="PS51767"/>
    </source>
</evidence>
<dbReference type="EMBL" id="JAKOGI010000143">
    <property type="protein sequence ID" value="KAJ8442332.1"/>
    <property type="molecule type" value="Genomic_DNA"/>
</dbReference>
<evidence type="ECO:0000256" key="6">
    <source>
        <dbReference type="ARBA" id="ARBA00023157"/>
    </source>
</evidence>
<dbReference type="AlphaFoldDB" id="A0A9Q1QHG3"/>
<proteinExistence type="inferred from homology"/>